<reference evidence="1 2" key="1">
    <citation type="submission" date="2017-11" db="EMBL/GenBank/DDBJ databases">
        <title>Draft genome of Arthrobacter agilis strain UMCV2, a plant growth-promoting rhizobacterium and biocontrol capacity of phytopathogenic fungi.</title>
        <authorList>
            <person name="Martinez-Camara R."/>
            <person name="Santoyo G."/>
            <person name="Moreno-Hagelsieb G."/>
            <person name="Valencia-Cantero E."/>
        </authorList>
    </citation>
    <scope>NUCLEOTIDE SEQUENCE [LARGE SCALE GENOMIC DNA]</scope>
    <source>
        <strain evidence="1 2">UMCV2</strain>
    </source>
</reference>
<dbReference type="Proteomes" id="UP000239187">
    <property type="component" value="Chromosome"/>
</dbReference>
<protein>
    <submittedName>
        <fullName evidence="1">Uncharacterized protein</fullName>
    </submittedName>
</protein>
<dbReference type="EMBL" id="CP024915">
    <property type="protein sequence ID" value="AUZ87784.1"/>
    <property type="molecule type" value="Genomic_DNA"/>
</dbReference>
<proteinExistence type="predicted"/>
<dbReference type="RefSeq" id="WP_208739037.1">
    <property type="nucleotide sequence ID" value="NZ_CP024915.1"/>
</dbReference>
<evidence type="ECO:0000313" key="1">
    <source>
        <dbReference type="EMBL" id="AUZ87784.1"/>
    </source>
</evidence>
<dbReference type="AlphaFoldDB" id="A0A2L0UEU5"/>
<evidence type="ECO:0000313" key="2">
    <source>
        <dbReference type="Proteomes" id="UP000239187"/>
    </source>
</evidence>
<organism evidence="1 2">
    <name type="scientific">Arthrobacter agilis</name>
    <dbReference type="NCBI Taxonomy" id="37921"/>
    <lineage>
        <taxon>Bacteria</taxon>
        <taxon>Bacillati</taxon>
        <taxon>Actinomycetota</taxon>
        <taxon>Actinomycetes</taxon>
        <taxon>Micrococcales</taxon>
        <taxon>Micrococcaceae</taxon>
        <taxon>Arthrobacter</taxon>
    </lineage>
</organism>
<gene>
    <name evidence="1" type="ORF">CVO76_09200</name>
</gene>
<name>A0A2L0UEU5_9MICC</name>
<sequence length="88" mass="9483">MGPEDAPRDIDTTDFTPWPRPVPAHVLNGVKKLLLVAAILVGVQQLLPSTSIGSSLSSTFTLLVVMSWLGPLARILAARPWARKAPEE</sequence>
<accession>A0A2L0UEU5</accession>